<reference evidence="2 3" key="1">
    <citation type="submission" date="2021-06" db="EMBL/GenBank/DDBJ databases">
        <authorList>
            <person name="Palmer J.M."/>
        </authorList>
    </citation>
    <scope>NUCLEOTIDE SEQUENCE [LARGE SCALE GENOMIC DNA]</scope>
    <source>
        <strain evidence="2 3">XR_2019</strain>
        <tissue evidence="2">Muscle</tissue>
    </source>
</reference>
<evidence type="ECO:0000313" key="3">
    <source>
        <dbReference type="Proteomes" id="UP001444071"/>
    </source>
</evidence>
<comment type="caution">
    <text evidence="2">The sequence shown here is derived from an EMBL/GenBank/DDBJ whole genome shotgun (WGS) entry which is preliminary data.</text>
</comment>
<proteinExistence type="predicted"/>
<feature type="compositionally biased region" description="Basic and acidic residues" evidence="1">
    <location>
        <begin position="16"/>
        <end position="29"/>
    </location>
</feature>
<evidence type="ECO:0000313" key="2">
    <source>
        <dbReference type="EMBL" id="MEQ2262053.1"/>
    </source>
</evidence>
<dbReference type="Proteomes" id="UP001444071">
    <property type="component" value="Unassembled WGS sequence"/>
</dbReference>
<feature type="region of interest" description="Disordered" evidence="1">
    <location>
        <begin position="1"/>
        <end position="58"/>
    </location>
</feature>
<gene>
    <name evidence="2" type="ORF">XENORESO_022101</name>
</gene>
<feature type="compositionally biased region" description="Polar residues" evidence="1">
    <location>
        <begin position="1"/>
        <end position="15"/>
    </location>
</feature>
<accession>A0ABV0VXS0</accession>
<name>A0ABV0VXS0_9TELE</name>
<protein>
    <submittedName>
        <fullName evidence="2">Uncharacterized protein</fullName>
    </submittedName>
</protein>
<feature type="compositionally biased region" description="Basic and acidic residues" evidence="1">
    <location>
        <begin position="36"/>
        <end position="50"/>
    </location>
</feature>
<dbReference type="EMBL" id="JAHRIM010020029">
    <property type="protein sequence ID" value="MEQ2262053.1"/>
    <property type="molecule type" value="Genomic_DNA"/>
</dbReference>
<keyword evidence="3" id="KW-1185">Reference proteome</keyword>
<sequence>MENSYPNHISSTNTERLSKTSKAKERKCSSTEQDEDRYQTKRQPGKDFTRGGRTARPWQDTYHRNYTEHFLSPTSSLCLITGVPAEMRRGSNIFTFFSLFLITKV</sequence>
<organism evidence="2 3">
    <name type="scientific">Xenotaenia resolanae</name>
    <dbReference type="NCBI Taxonomy" id="208358"/>
    <lineage>
        <taxon>Eukaryota</taxon>
        <taxon>Metazoa</taxon>
        <taxon>Chordata</taxon>
        <taxon>Craniata</taxon>
        <taxon>Vertebrata</taxon>
        <taxon>Euteleostomi</taxon>
        <taxon>Actinopterygii</taxon>
        <taxon>Neopterygii</taxon>
        <taxon>Teleostei</taxon>
        <taxon>Neoteleostei</taxon>
        <taxon>Acanthomorphata</taxon>
        <taxon>Ovalentaria</taxon>
        <taxon>Atherinomorphae</taxon>
        <taxon>Cyprinodontiformes</taxon>
        <taxon>Goodeidae</taxon>
        <taxon>Xenotaenia</taxon>
    </lineage>
</organism>
<evidence type="ECO:0000256" key="1">
    <source>
        <dbReference type="SAM" id="MobiDB-lite"/>
    </source>
</evidence>